<name>A0A9X2PAZ7_9BACT</name>
<evidence type="ECO:0000256" key="3">
    <source>
        <dbReference type="SAM" id="SignalP"/>
    </source>
</evidence>
<evidence type="ECO:0000256" key="1">
    <source>
        <dbReference type="ARBA" id="ARBA00004370"/>
    </source>
</evidence>
<dbReference type="Proteomes" id="UP001142175">
    <property type="component" value="Unassembled WGS sequence"/>
</dbReference>
<dbReference type="GO" id="GO:0016020">
    <property type="term" value="C:membrane"/>
    <property type="evidence" value="ECO:0007669"/>
    <property type="project" value="UniProtKB-SubCell"/>
</dbReference>
<feature type="chain" id="PRO_5040911358" evidence="3">
    <location>
        <begin position="28"/>
        <end position="367"/>
    </location>
</feature>
<dbReference type="AlphaFoldDB" id="A0A9X2PAZ7"/>
<organism evidence="5 6">
    <name type="scientific">Aquiflexum gelatinilyticum</name>
    <dbReference type="NCBI Taxonomy" id="2961943"/>
    <lineage>
        <taxon>Bacteria</taxon>
        <taxon>Pseudomonadati</taxon>
        <taxon>Bacteroidota</taxon>
        <taxon>Cytophagia</taxon>
        <taxon>Cytophagales</taxon>
        <taxon>Cyclobacteriaceae</taxon>
        <taxon>Aquiflexum</taxon>
    </lineage>
</organism>
<dbReference type="SUPFAM" id="SSF56601">
    <property type="entry name" value="beta-lactamase/transpeptidase-like"/>
    <property type="match status" value="1"/>
</dbReference>
<dbReference type="Pfam" id="PF00144">
    <property type="entry name" value="Beta-lactamase"/>
    <property type="match status" value="1"/>
</dbReference>
<sequence length="367" mass="41343">MNAKSIKLFFFLCLITNILLISNIASAQVSVVESAFETAESKGFSGVLLLAIDGKVVFEKATGYRSYEQKIPLLTTDIFEMASVSKQFTAMMVMMCQEKGLLEYSDNADKYLNIPYKGITIKQLLTHTNGLPDYQAVMDKHWDKNKVADNQAILEYLRKYHPPMLAEPGEKYEYSNTAYVFLASIVEKVTGRDFIDLSREWIFKPLGMKDTDIRTLEEKAKVSNFAAGHIKNKNGEYVNANKFHDSDYTVWLGNRKGPGRISSTAEDLLIWDQALYNGTQVSEKTLKSAFSPQSLNDCTLSYYGFGWDLGKDELLGKIVSHTGDNPGYKTLIMRFIDQNKTLILLNNNYHEANTELVESAVAALKGF</sequence>
<accession>A0A9X2PAZ7</accession>
<dbReference type="PANTHER" id="PTHR46825:SF11">
    <property type="entry name" value="PENICILLIN-BINDING PROTEIN 4"/>
    <property type="match status" value="1"/>
</dbReference>
<proteinExistence type="predicted"/>
<evidence type="ECO:0000313" key="5">
    <source>
        <dbReference type="EMBL" id="MCR9015400.1"/>
    </source>
</evidence>
<reference evidence="5" key="1">
    <citation type="submission" date="2022-08" db="EMBL/GenBank/DDBJ databases">
        <authorList>
            <person name="Zhang D."/>
        </authorList>
    </citation>
    <scope>NUCLEOTIDE SEQUENCE</scope>
    <source>
        <strain evidence="5">XJ19-11</strain>
    </source>
</reference>
<keyword evidence="2" id="KW-0472">Membrane</keyword>
<dbReference type="PANTHER" id="PTHR46825">
    <property type="entry name" value="D-ALANYL-D-ALANINE-CARBOXYPEPTIDASE/ENDOPEPTIDASE AMPH"/>
    <property type="match status" value="1"/>
</dbReference>
<comment type="subcellular location">
    <subcellularLocation>
        <location evidence="1">Membrane</location>
    </subcellularLocation>
</comment>
<evidence type="ECO:0000313" key="6">
    <source>
        <dbReference type="Proteomes" id="UP001142175"/>
    </source>
</evidence>
<dbReference type="Gene3D" id="3.40.710.10">
    <property type="entry name" value="DD-peptidase/beta-lactamase superfamily"/>
    <property type="match status" value="1"/>
</dbReference>
<dbReference type="InterPro" id="IPR001466">
    <property type="entry name" value="Beta-lactam-related"/>
</dbReference>
<feature type="domain" description="Beta-lactamase-related" evidence="4">
    <location>
        <begin position="42"/>
        <end position="353"/>
    </location>
</feature>
<evidence type="ECO:0000259" key="4">
    <source>
        <dbReference type="Pfam" id="PF00144"/>
    </source>
</evidence>
<protein>
    <submittedName>
        <fullName evidence="5">Beta-lactamase family protein</fullName>
    </submittedName>
</protein>
<dbReference type="RefSeq" id="WP_258423256.1">
    <property type="nucleotide sequence ID" value="NZ_JANSUY010000006.1"/>
</dbReference>
<comment type="caution">
    <text evidence="5">The sequence shown here is derived from an EMBL/GenBank/DDBJ whole genome shotgun (WGS) entry which is preliminary data.</text>
</comment>
<keyword evidence="6" id="KW-1185">Reference proteome</keyword>
<dbReference type="InterPro" id="IPR050491">
    <property type="entry name" value="AmpC-like"/>
</dbReference>
<keyword evidence="3" id="KW-0732">Signal</keyword>
<evidence type="ECO:0000256" key="2">
    <source>
        <dbReference type="ARBA" id="ARBA00023136"/>
    </source>
</evidence>
<dbReference type="EMBL" id="JANSUY010000006">
    <property type="protein sequence ID" value="MCR9015400.1"/>
    <property type="molecule type" value="Genomic_DNA"/>
</dbReference>
<feature type="signal peptide" evidence="3">
    <location>
        <begin position="1"/>
        <end position="27"/>
    </location>
</feature>
<dbReference type="InterPro" id="IPR012338">
    <property type="entry name" value="Beta-lactam/transpept-like"/>
</dbReference>
<gene>
    <name evidence="5" type="ORF">NU887_10165</name>
</gene>